<evidence type="ECO:0008006" key="10">
    <source>
        <dbReference type="Google" id="ProtNLM"/>
    </source>
</evidence>
<keyword evidence="9" id="KW-1185">Reference proteome</keyword>
<keyword evidence="1" id="KW-0489">Methyltransferase</keyword>
<dbReference type="Gene3D" id="1.10.10.10">
    <property type="entry name" value="Winged helix-like DNA-binding domain superfamily/Winged helix DNA-binding domain"/>
    <property type="match status" value="1"/>
</dbReference>
<gene>
    <name evidence="8" type="ORF">OSB04_014429</name>
</gene>
<dbReference type="PROSITE" id="PS51683">
    <property type="entry name" value="SAM_OMT_II"/>
    <property type="match status" value="1"/>
</dbReference>
<evidence type="ECO:0000259" key="7">
    <source>
        <dbReference type="Pfam" id="PF08100"/>
    </source>
</evidence>
<comment type="similarity">
    <text evidence="4">Belongs to the class I-like SAM-binding methyltransferase superfamily. Cation-independent O-methyltransferase family. COMT subfamily.</text>
</comment>
<accession>A0AA38WHQ8</accession>
<evidence type="ECO:0000256" key="1">
    <source>
        <dbReference type="ARBA" id="ARBA00022603"/>
    </source>
</evidence>
<evidence type="ECO:0000313" key="9">
    <source>
        <dbReference type="Proteomes" id="UP001172457"/>
    </source>
</evidence>
<proteinExistence type="inferred from homology"/>
<dbReference type="InterPro" id="IPR016461">
    <property type="entry name" value="COMT-like"/>
</dbReference>
<dbReference type="SUPFAM" id="SSF46785">
    <property type="entry name" value="Winged helix' DNA-binding domain"/>
    <property type="match status" value="1"/>
</dbReference>
<dbReference type="AlphaFoldDB" id="A0AA38WHQ8"/>
<dbReference type="FunFam" id="3.40.50.150:FF:000294">
    <property type="entry name" value="O-methyltransferase family protein"/>
    <property type="match status" value="1"/>
</dbReference>
<dbReference type="PIRSF" id="PIRSF005739">
    <property type="entry name" value="O-mtase"/>
    <property type="match status" value="1"/>
</dbReference>
<dbReference type="Pfam" id="PF08100">
    <property type="entry name" value="Dimerisation"/>
    <property type="match status" value="1"/>
</dbReference>
<dbReference type="InterPro" id="IPR036390">
    <property type="entry name" value="WH_DNA-bd_sf"/>
</dbReference>
<dbReference type="InterPro" id="IPR029063">
    <property type="entry name" value="SAM-dependent_MTases_sf"/>
</dbReference>
<dbReference type="Gene3D" id="3.40.50.150">
    <property type="entry name" value="Vaccinia Virus protein VP39"/>
    <property type="match status" value="1"/>
</dbReference>
<dbReference type="Pfam" id="PF00891">
    <property type="entry name" value="Methyltransf_2"/>
    <property type="match status" value="1"/>
</dbReference>
<evidence type="ECO:0000256" key="3">
    <source>
        <dbReference type="ARBA" id="ARBA00022691"/>
    </source>
</evidence>
<organism evidence="8 9">
    <name type="scientific">Centaurea solstitialis</name>
    <name type="common">yellow star-thistle</name>
    <dbReference type="NCBI Taxonomy" id="347529"/>
    <lineage>
        <taxon>Eukaryota</taxon>
        <taxon>Viridiplantae</taxon>
        <taxon>Streptophyta</taxon>
        <taxon>Embryophyta</taxon>
        <taxon>Tracheophyta</taxon>
        <taxon>Spermatophyta</taxon>
        <taxon>Magnoliopsida</taxon>
        <taxon>eudicotyledons</taxon>
        <taxon>Gunneridae</taxon>
        <taxon>Pentapetalae</taxon>
        <taxon>asterids</taxon>
        <taxon>campanulids</taxon>
        <taxon>Asterales</taxon>
        <taxon>Asteraceae</taxon>
        <taxon>Carduoideae</taxon>
        <taxon>Cardueae</taxon>
        <taxon>Centaureinae</taxon>
        <taxon>Centaurea</taxon>
    </lineage>
</organism>
<keyword evidence="3" id="KW-0949">S-adenosyl-L-methionine</keyword>
<dbReference type="GO" id="GO:0032259">
    <property type="term" value="P:methylation"/>
    <property type="evidence" value="ECO:0007669"/>
    <property type="project" value="UniProtKB-KW"/>
</dbReference>
<sequence>MALEIKGERIYSKEEEETAKKEIWKYILGFVPIAAVKCAIELGIPDILENHETPMTLAELTSKLGCNESLLYRIMRFLIHYKIFQEKPISETLVGYTQTPLSRLLTRQGENSMADMVLLLNSPFILAPWHKLSAWLLGNKVFPFEAAHDGKDFWGFIAANPNHGKLFNDGMACDARVAVAAVVEGCSEVFEGLKTVVDVGGGDGTALRAIVKAFPWIKGINYDLPHVVSMAPAFPGVEHVGGNMFDDVPKADAVYLMKVLHDWRDEECIEILKKCREAIPHDTGKVIIVESIVEQKEDHEFKEVGLMLDMLMMAQTCNGKERTLEEWSYVFREAGFTRHTVKHIQTYHSIIEVYP</sequence>
<evidence type="ECO:0000259" key="6">
    <source>
        <dbReference type="Pfam" id="PF00891"/>
    </source>
</evidence>
<dbReference type="FunFam" id="1.10.10.10:FF:000836">
    <property type="entry name" value="O-methyltransferase family protein"/>
    <property type="match status" value="1"/>
</dbReference>
<keyword evidence="2" id="KW-0808">Transferase</keyword>
<evidence type="ECO:0000256" key="2">
    <source>
        <dbReference type="ARBA" id="ARBA00022679"/>
    </source>
</evidence>
<reference evidence="8" key="1">
    <citation type="submission" date="2023-03" db="EMBL/GenBank/DDBJ databases">
        <title>Chromosome-scale reference genome and RAD-based genetic map of yellow starthistle (Centaurea solstitialis) reveal putative structural variation and QTLs associated with invader traits.</title>
        <authorList>
            <person name="Reatini B."/>
            <person name="Cang F.A."/>
            <person name="Jiang Q."/>
            <person name="Mckibben M.T.W."/>
            <person name="Barker M.S."/>
            <person name="Rieseberg L.H."/>
            <person name="Dlugosch K.M."/>
        </authorList>
    </citation>
    <scope>NUCLEOTIDE SEQUENCE</scope>
    <source>
        <strain evidence="8">CAN-66</strain>
        <tissue evidence="8">Leaf</tissue>
    </source>
</reference>
<dbReference type="PANTHER" id="PTHR11746">
    <property type="entry name" value="O-METHYLTRANSFERASE"/>
    <property type="match status" value="1"/>
</dbReference>
<dbReference type="InterPro" id="IPR012967">
    <property type="entry name" value="COMT_dimerisation"/>
</dbReference>
<evidence type="ECO:0000313" key="8">
    <source>
        <dbReference type="EMBL" id="KAJ9550384.1"/>
    </source>
</evidence>
<evidence type="ECO:0000256" key="4">
    <source>
        <dbReference type="ARBA" id="ARBA00034481"/>
    </source>
</evidence>
<dbReference type="GO" id="GO:0046983">
    <property type="term" value="F:protein dimerization activity"/>
    <property type="evidence" value="ECO:0007669"/>
    <property type="project" value="InterPro"/>
</dbReference>
<dbReference type="GO" id="GO:0008171">
    <property type="term" value="F:O-methyltransferase activity"/>
    <property type="evidence" value="ECO:0007669"/>
    <property type="project" value="InterPro"/>
</dbReference>
<feature type="domain" description="O-methyltransferase C-terminal" evidence="6">
    <location>
        <begin position="129"/>
        <end position="336"/>
    </location>
</feature>
<feature type="domain" description="O-methyltransferase dimerisation" evidence="7">
    <location>
        <begin position="24"/>
        <end position="107"/>
    </location>
</feature>
<protein>
    <recommendedName>
        <fullName evidence="10">O-methyltransferase</fullName>
    </recommendedName>
</protein>
<comment type="caution">
    <text evidence="8">The sequence shown here is derived from an EMBL/GenBank/DDBJ whole genome shotgun (WGS) entry which is preliminary data.</text>
</comment>
<dbReference type="InterPro" id="IPR036388">
    <property type="entry name" value="WH-like_DNA-bd_sf"/>
</dbReference>
<dbReference type="Proteomes" id="UP001172457">
    <property type="component" value="Chromosome 4"/>
</dbReference>
<dbReference type="InterPro" id="IPR001077">
    <property type="entry name" value="COMT_C"/>
</dbReference>
<dbReference type="SUPFAM" id="SSF53335">
    <property type="entry name" value="S-adenosyl-L-methionine-dependent methyltransferases"/>
    <property type="match status" value="1"/>
</dbReference>
<dbReference type="EMBL" id="JARYMX010000004">
    <property type="protein sequence ID" value="KAJ9550384.1"/>
    <property type="molecule type" value="Genomic_DNA"/>
</dbReference>
<feature type="active site" description="Proton acceptor" evidence="5">
    <location>
        <position position="261"/>
    </location>
</feature>
<name>A0AA38WHQ8_9ASTR</name>
<evidence type="ECO:0000256" key="5">
    <source>
        <dbReference type="PIRSR" id="PIRSR005739-1"/>
    </source>
</evidence>